<feature type="signal peptide" evidence="1">
    <location>
        <begin position="1"/>
        <end position="27"/>
    </location>
</feature>
<comment type="caution">
    <text evidence="2">The sequence shown here is derived from an EMBL/GenBank/DDBJ whole genome shotgun (WGS) entry which is preliminary data.</text>
</comment>
<evidence type="ECO:0000313" key="2">
    <source>
        <dbReference type="EMBL" id="EFQ03482.1"/>
    </source>
</evidence>
<evidence type="ECO:0000313" key="3">
    <source>
        <dbReference type="Proteomes" id="UP000003195"/>
    </source>
</evidence>
<dbReference type="EMBL" id="AECS01000040">
    <property type="protein sequence ID" value="EFQ03482.1"/>
    <property type="molecule type" value="Genomic_DNA"/>
</dbReference>
<keyword evidence="3" id="KW-1185">Reference proteome</keyword>
<protein>
    <recommendedName>
        <fullName evidence="4">Thioredoxin</fullName>
    </recommendedName>
</protein>
<evidence type="ECO:0008006" key="4">
    <source>
        <dbReference type="Google" id="ProtNLM"/>
    </source>
</evidence>
<dbReference type="InterPro" id="IPR047708">
    <property type="entry name" value="CD1871A-like"/>
</dbReference>
<name>E2ZDY6_9FIRM</name>
<dbReference type="Proteomes" id="UP000003195">
    <property type="component" value="Unassembled WGS sequence"/>
</dbReference>
<dbReference type="STRING" id="706434.HMPREF9429_01688"/>
<accession>E2ZDY6</accession>
<dbReference type="AlphaFoldDB" id="E2ZDY6"/>
<proteinExistence type="predicted"/>
<dbReference type="RefSeq" id="WP_006943029.1">
    <property type="nucleotide sequence ID" value="NZ_GL538209.1"/>
</dbReference>
<keyword evidence="1" id="KW-0732">Signal</keyword>
<dbReference type="HOGENOM" id="CLU_209121_2_1_9"/>
<evidence type="ECO:0000256" key="1">
    <source>
        <dbReference type="SAM" id="SignalP"/>
    </source>
</evidence>
<reference evidence="2 3" key="1">
    <citation type="submission" date="2010-08" db="EMBL/GenBank/DDBJ databases">
        <authorList>
            <person name="Weinstock G."/>
            <person name="Sodergren E."/>
            <person name="Clifton S."/>
            <person name="Fulton L."/>
            <person name="Fulton B."/>
            <person name="Courtney L."/>
            <person name="Fronick C."/>
            <person name="Harrison M."/>
            <person name="Strong C."/>
            <person name="Farmer C."/>
            <person name="Delahaunty K."/>
            <person name="Markovic C."/>
            <person name="Hall O."/>
            <person name="Minx P."/>
            <person name="Tomlinson C."/>
            <person name="Mitreva M."/>
            <person name="Hou S."/>
            <person name="Chen J."/>
            <person name="Wollam A."/>
            <person name="Pepin K.H."/>
            <person name="Johnson M."/>
            <person name="Bhonagiri V."/>
            <person name="Zhang X."/>
            <person name="Suruliraj S."/>
            <person name="Warren W."/>
            <person name="Chinwalla A."/>
            <person name="Mardis E.R."/>
            <person name="Wilson R.K."/>
        </authorList>
    </citation>
    <scope>NUCLEOTIDE SEQUENCE [LARGE SCALE GENOMIC DNA]</scope>
    <source>
        <strain evidence="2 3">F0359</strain>
    </source>
</reference>
<feature type="chain" id="PRO_5038629092" description="Thioredoxin" evidence="1">
    <location>
        <begin position="28"/>
        <end position="43"/>
    </location>
</feature>
<organism evidence="2 3">
    <name type="scientific">Megasphaera micronuciformis F0359</name>
    <dbReference type="NCBI Taxonomy" id="706434"/>
    <lineage>
        <taxon>Bacteria</taxon>
        <taxon>Bacillati</taxon>
        <taxon>Bacillota</taxon>
        <taxon>Negativicutes</taxon>
        <taxon>Veillonellales</taxon>
        <taxon>Veillonellaceae</taxon>
        <taxon>Megasphaera</taxon>
    </lineage>
</organism>
<gene>
    <name evidence="2" type="ORF">HMPREF9429_01688</name>
</gene>
<sequence>MLKKRMVLLLVAAALLALGLSRGEDQAVWQKGSMICLECIGLG</sequence>
<dbReference type="NCBIfam" id="NF040920">
    <property type="entry name" value="CD1871A_fam"/>
    <property type="match status" value="1"/>
</dbReference>